<keyword evidence="2" id="KW-1185">Reference proteome</keyword>
<proteinExistence type="predicted"/>
<dbReference type="OrthoDB" id="978at2759"/>
<dbReference type="EMBL" id="MLYV02000140">
    <property type="protein sequence ID" value="PSS34206.1"/>
    <property type="molecule type" value="Genomic_DNA"/>
</dbReference>
<dbReference type="AlphaFoldDB" id="A0A2R6RW05"/>
<sequence>MDQLAANNRRRKDIYTLPRADQELIASLGYKDKLAEADKAILANAEFLKQIVANPEIFGHDVDYEDECVQGDTTRQGKVERDLCYEPMKEALLKHFVHVTAEER</sequence>
<evidence type="ECO:0000313" key="2">
    <source>
        <dbReference type="Proteomes" id="UP000186601"/>
    </source>
</evidence>
<organism evidence="1 2">
    <name type="scientific">Hermanssonia centrifuga</name>
    <dbReference type="NCBI Taxonomy" id="98765"/>
    <lineage>
        <taxon>Eukaryota</taxon>
        <taxon>Fungi</taxon>
        <taxon>Dikarya</taxon>
        <taxon>Basidiomycota</taxon>
        <taxon>Agaricomycotina</taxon>
        <taxon>Agaricomycetes</taxon>
        <taxon>Polyporales</taxon>
        <taxon>Meruliaceae</taxon>
        <taxon>Hermanssonia</taxon>
    </lineage>
</organism>
<name>A0A2R6RW05_9APHY</name>
<evidence type="ECO:0000313" key="1">
    <source>
        <dbReference type="EMBL" id="PSS34206.1"/>
    </source>
</evidence>
<protein>
    <submittedName>
        <fullName evidence="1">Uncharacterized protein</fullName>
    </submittedName>
</protein>
<accession>A0A2R6RW05</accession>
<reference evidence="1 2" key="1">
    <citation type="submission" date="2018-02" db="EMBL/GenBank/DDBJ databases">
        <title>Genome sequence of the basidiomycete white-rot fungus Phlebia centrifuga.</title>
        <authorList>
            <person name="Granchi Z."/>
            <person name="Peng M."/>
            <person name="de Vries R.P."/>
            <person name="Hilden K."/>
            <person name="Makela M.R."/>
            <person name="Grigoriev I."/>
            <person name="Riley R."/>
        </authorList>
    </citation>
    <scope>NUCLEOTIDE SEQUENCE [LARGE SCALE GENOMIC DNA]</scope>
    <source>
        <strain evidence="1 2">FBCC195</strain>
    </source>
</reference>
<comment type="caution">
    <text evidence="1">The sequence shown here is derived from an EMBL/GenBank/DDBJ whole genome shotgun (WGS) entry which is preliminary data.</text>
</comment>
<gene>
    <name evidence="1" type="ORF">PHLCEN_2v1716</name>
</gene>
<dbReference type="Proteomes" id="UP000186601">
    <property type="component" value="Unassembled WGS sequence"/>
</dbReference>